<accession>A0A5S4TFQ1</accession>
<evidence type="ECO:0000313" key="1">
    <source>
        <dbReference type="EMBL" id="TYK95887.1"/>
    </source>
</evidence>
<gene>
    <name evidence="1" type="ORF">E0F67_02195</name>
</gene>
<protein>
    <submittedName>
        <fullName evidence="1">Uncharacterized protein</fullName>
    </submittedName>
</protein>
<organism evidence="1 2">
    <name type="scientific">Streptococcus pyogenes</name>
    <dbReference type="NCBI Taxonomy" id="1314"/>
    <lineage>
        <taxon>Bacteria</taxon>
        <taxon>Bacillati</taxon>
        <taxon>Bacillota</taxon>
        <taxon>Bacilli</taxon>
        <taxon>Lactobacillales</taxon>
        <taxon>Streptococcaceae</taxon>
        <taxon>Streptococcus</taxon>
    </lineage>
</organism>
<evidence type="ECO:0000313" key="2">
    <source>
        <dbReference type="Proteomes" id="UP000325300"/>
    </source>
</evidence>
<dbReference type="AlphaFoldDB" id="A0A5S4TFQ1"/>
<comment type="caution">
    <text evidence="1">The sequence shown here is derived from an EMBL/GenBank/DDBJ whole genome shotgun (WGS) entry which is preliminary data.</text>
</comment>
<name>A0A5S4TFQ1_STRPY</name>
<dbReference type="Proteomes" id="UP000325300">
    <property type="component" value="Unassembled WGS sequence"/>
</dbReference>
<reference evidence="1 2" key="1">
    <citation type="submission" date="2019-02" db="EMBL/GenBank/DDBJ databases">
        <title>Novel genomic isolates of S. pyogenes and S. dysgalactiae subsp. equisimilis associated to necrotising fasciitis (NSTI).</title>
        <authorList>
            <person name="Barrantes I."/>
        </authorList>
    </citation>
    <scope>NUCLEOTIDE SEQUENCE [LARGE SCALE GENOMIC DNA]</scope>
    <source>
        <strain evidence="1 2">SPY5003</strain>
    </source>
</reference>
<proteinExistence type="predicted"/>
<dbReference type="EMBL" id="SJLI01000001">
    <property type="protein sequence ID" value="TYK95887.1"/>
    <property type="molecule type" value="Genomic_DNA"/>
</dbReference>
<sequence length="98" mass="11509">MALWGWTEIKKIETRTSLHQNKSKAGYRSSVIIQGVANALTRHRAPVSKNKGKRGLFSTKKDVHANASMIKYPTILYHEWRVRWATFRQQKLIIFWKN</sequence>